<name>A0A6P7GMS9_DIAVI</name>
<feature type="coiled-coil region" evidence="1">
    <location>
        <begin position="146"/>
        <end position="173"/>
    </location>
</feature>
<dbReference type="InParanoid" id="A0A6P7GMS9"/>
<organism evidence="2">
    <name type="scientific">Diabrotica virgifera virgifera</name>
    <name type="common">western corn rootworm</name>
    <dbReference type="NCBI Taxonomy" id="50390"/>
    <lineage>
        <taxon>Eukaryota</taxon>
        <taxon>Metazoa</taxon>
        <taxon>Ecdysozoa</taxon>
        <taxon>Arthropoda</taxon>
        <taxon>Hexapoda</taxon>
        <taxon>Insecta</taxon>
        <taxon>Pterygota</taxon>
        <taxon>Neoptera</taxon>
        <taxon>Endopterygota</taxon>
        <taxon>Coleoptera</taxon>
        <taxon>Polyphaga</taxon>
        <taxon>Cucujiformia</taxon>
        <taxon>Chrysomeloidea</taxon>
        <taxon>Chrysomelidae</taxon>
        <taxon>Galerucinae</taxon>
        <taxon>Diabroticina</taxon>
        <taxon>Diabroticites</taxon>
        <taxon>Diabrotica</taxon>
    </lineage>
</organism>
<accession>A0A6P7GMS9</accession>
<sequence length="192" mass="21915">MDNNMCSACSLDFVRRFMMLEEEITSLKNKINQLENNSSQTSANSIYYEVQQRIERANNLIIYKMPESNSNILSERINHDKGKVNEIFRLLGIQQQESSIEHVVRIGKSSDSNRIRPVKVVCNSNTVKLALKSGNKLRGSIYSISRDQTRMEIDAYKAAKRELEERKSAGEVNLGIIYQNGAPVVKETKQKN</sequence>
<keyword evidence="1" id="KW-0175">Coiled coil</keyword>
<feature type="coiled-coil region" evidence="1">
    <location>
        <begin position="17"/>
        <end position="44"/>
    </location>
</feature>
<dbReference type="RefSeq" id="XP_028145105.1">
    <property type="nucleotide sequence ID" value="XM_028289304.1"/>
</dbReference>
<protein>
    <submittedName>
        <fullName evidence="2">Uncharacterized protein LOC114338707</fullName>
    </submittedName>
</protein>
<evidence type="ECO:0000313" key="2">
    <source>
        <dbReference type="RefSeq" id="XP_028145105.1"/>
    </source>
</evidence>
<dbReference type="AlphaFoldDB" id="A0A6P7GMS9"/>
<evidence type="ECO:0000256" key="1">
    <source>
        <dbReference type="SAM" id="Coils"/>
    </source>
</evidence>
<gene>
    <name evidence="2" type="primary">LOC114338707</name>
</gene>
<proteinExistence type="predicted"/>
<reference evidence="2" key="1">
    <citation type="submission" date="2025-08" db="UniProtKB">
        <authorList>
            <consortium name="RefSeq"/>
        </authorList>
    </citation>
    <scope>IDENTIFICATION</scope>
    <source>
        <tissue evidence="2">Whole insect</tissue>
    </source>
</reference>